<feature type="binding site" description="axial binding residue" evidence="17">
    <location>
        <position position="84"/>
    </location>
    <ligand>
        <name>heme c</name>
        <dbReference type="ChEBI" id="CHEBI:61717"/>
        <label>1</label>
    </ligand>
    <ligandPart>
        <name>Fe</name>
        <dbReference type="ChEBI" id="CHEBI:18248"/>
    </ligandPart>
</feature>
<dbReference type="Gene3D" id="1.10.760.10">
    <property type="entry name" value="Cytochrome c-like domain"/>
    <property type="match status" value="2"/>
</dbReference>
<evidence type="ECO:0000313" key="19">
    <source>
        <dbReference type="EMBL" id="MXQ14522.1"/>
    </source>
</evidence>
<feature type="binding site" evidence="16">
    <location>
        <position position="222"/>
    </location>
    <ligand>
        <name>substrate</name>
    </ligand>
</feature>
<keyword evidence="7" id="KW-0732">Signal</keyword>
<comment type="subunit">
    <text evidence="2 14">Heterodimer of SoxA and SoxX.</text>
</comment>
<evidence type="ECO:0000259" key="18">
    <source>
        <dbReference type="Pfam" id="PF21342"/>
    </source>
</evidence>
<evidence type="ECO:0000256" key="16">
    <source>
        <dbReference type="PIRSR" id="PIRSR038455-2"/>
    </source>
</evidence>
<evidence type="ECO:0000256" key="1">
    <source>
        <dbReference type="ARBA" id="ARBA00004418"/>
    </source>
</evidence>
<dbReference type="GO" id="GO:0046872">
    <property type="term" value="F:metal ion binding"/>
    <property type="evidence" value="ECO:0007669"/>
    <property type="project" value="UniProtKB-KW"/>
</dbReference>
<feature type="binding site" description="covalent" evidence="16">
    <location>
        <position position="80"/>
    </location>
    <ligand>
        <name>heme c</name>
        <dbReference type="ChEBI" id="CHEBI:61717"/>
        <label>1</label>
    </ligand>
</feature>
<evidence type="ECO:0000256" key="6">
    <source>
        <dbReference type="ARBA" id="ARBA00022723"/>
    </source>
</evidence>
<dbReference type="InterPro" id="IPR025710">
    <property type="entry name" value="SoxA"/>
</dbReference>
<keyword evidence="20" id="KW-1185">Reference proteome</keyword>
<sequence>MSGLPNRKLRNAGIAGALGLGAALALAPEALPQERRSGFEFMSRESQVLQQDDTSNPGMLWVAEGEALWSARTGASGRTCADCHGDAAVSMKGVAARYPVYFAEQSRPIDLQGRINICREVNQNATPLPYESRELLALAAFIGKQSRGMPITAGDDQRLEPFRALGQELYERRQGQLNFSCANCHDDHWGRKLASSVIPQSHPTGYPLYRLEWQSVGSLQRRFRNCMVGVRAEPYPFGSPEYVNLELFLMTRARGMPLETPAIRP</sequence>
<dbReference type="GO" id="GO:0016669">
    <property type="term" value="F:oxidoreductase activity, acting on a sulfur group of donors, cytochrome as acceptor"/>
    <property type="evidence" value="ECO:0007669"/>
    <property type="project" value="InterPro"/>
</dbReference>
<evidence type="ECO:0000256" key="14">
    <source>
        <dbReference type="PIRNR" id="PIRNR038455"/>
    </source>
</evidence>
<comment type="catalytic activity">
    <reaction evidence="12 14">
        <text>L-cysteinyl-[SoxY protein] + thiosulfate + 2 Fe(III)-[cytochrome c] = S-sulfosulfanyl-L-cysteinyl-[SoxY protein] + 2 Fe(II)-[cytochrome c] + 2 H(+)</text>
        <dbReference type="Rhea" id="RHEA:56720"/>
        <dbReference type="Rhea" id="RHEA-COMP:10350"/>
        <dbReference type="Rhea" id="RHEA-COMP:14328"/>
        <dbReference type="Rhea" id="RHEA-COMP:14399"/>
        <dbReference type="Rhea" id="RHEA-COMP:14691"/>
        <dbReference type="ChEBI" id="CHEBI:15378"/>
        <dbReference type="ChEBI" id="CHEBI:29033"/>
        <dbReference type="ChEBI" id="CHEBI:29034"/>
        <dbReference type="ChEBI" id="CHEBI:29950"/>
        <dbReference type="ChEBI" id="CHEBI:33542"/>
        <dbReference type="ChEBI" id="CHEBI:139321"/>
        <dbReference type="EC" id="2.8.5.2"/>
    </reaction>
</comment>
<dbReference type="InterPro" id="IPR036909">
    <property type="entry name" value="Cyt_c-like_dom_sf"/>
</dbReference>
<evidence type="ECO:0000256" key="5">
    <source>
        <dbReference type="ARBA" id="ARBA00022679"/>
    </source>
</evidence>
<evidence type="ECO:0000256" key="9">
    <source>
        <dbReference type="ARBA" id="ARBA00022982"/>
    </source>
</evidence>
<feature type="binding site" description="axial binding residue" evidence="17">
    <location>
        <position position="226"/>
    </location>
    <ligand>
        <name>heme c</name>
        <dbReference type="ChEBI" id="CHEBI:61717"/>
        <label>2</label>
    </ligand>
    <ligandPart>
        <name>Fe</name>
        <dbReference type="ChEBI" id="CHEBI:18248"/>
    </ligandPart>
</feature>
<evidence type="ECO:0000256" key="11">
    <source>
        <dbReference type="ARBA" id="ARBA00025746"/>
    </source>
</evidence>
<evidence type="ECO:0000256" key="7">
    <source>
        <dbReference type="ARBA" id="ARBA00022729"/>
    </source>
</evidence>
<keyword evidence="4 14" id="KW-0349">Heme</keyword>
<dbReference type="GO" id="GO:0016740">
    <property type="term" value="F:transferase activity"/>
    <property type="evidence" value="ECO:0007669"/>
    <property type="project" value="UniProtKB-KW"/>
</dbReference>
<keyword evidence="5 14" id="KW-0808">Transferase</keyword>
<evidence type="ECO:0000256" key="12">
    <source>
        <dbReference type="ARBA" id="ARBA00048077"/>
    </source>
</evidence>
<dbReference type="Proteomes" id="UP000436483">
    <property type="component" value="Unassembled WGS sequence"/>
</dbReference>
<comment type="similarity">
    <text evidence="11 14">Belongs to the SoxA family.</text>
</comment>
<reference evidence="19 20" key="2">
    <citation type="submission" date="2020-01" db="EMBL/GenBank/DDBJ databases">
        <title>Microvirga sp. nov., an arsenate reduction bacterium isolated from Tibet hotspring sediments.</title>
        <authorList>
            <person name="Xian W.-D."/>
            <person name="Li W.-J."/>
        </authorList>
    </citation>
    <scope>NUCLEOTIDE SEQUENCE [LARGE SCALE GENOMIC DNA]</scope>
    <source>
        <strain evidence="19 20">KCTC 23863</strain>
    </source>
</reference>
<proteinExistence type="inferred from homology"/>
<dbReference type="RefSeq" id="WP_160888245.1">
    <property type="nucleotide sequence ID" value="NZ_WURB01000037.1"/>
</dbReference>
<dbReference type="EMBL" id="WURB01000037">
    <property type="protein sequence ID" value="MXQ14522.1"/>
    <property type="molecule type" value="Genomic_DNA"/>
</dbReference>
<accession>A0A7X3SRF6</accession>
<evidence type="ECO:0000256" key="10">
    <source>
        <dbReference type="ARBA" id="ARBA00023004"/>
    </source>
</evidence>
<dbReference type="AlphaFoldDB" id="A0A7X3SRF6"/>
<comment type="subcellular location">
    <subcellularLocation>
        <location evidence="1 14">Periplasm</location>
    </subcellularLocation>
</comment>
<comment type="caution">
    <text evidence="19">The sequence shown here is derived from an EMBL/GenBank/DDBJ whole genome shotgun (WGS) entry which is preliminary data.</text>
</comment>
<feature type="domain" description="Cytochrome c" evidence="18">
    <location>
        <begin position="64"/>
        <end position="151"/>
    </location>
</feature>
<reference evidence="19 20" key="1">
    <citation type="submission" date="2019-12" db="EMBL/GenBank/DDBJ databases">
        <authorList>
            <person name="Yuan C.-G."/>
        </authorList>
    </citation>
    <scope>NUCLEOTIDE SEQUENCE [LARGE SCALE GENOMIC DNA]</scope>
    <source>
        <strain evidence="19 20">KCTC 23863</strain>
    </source>
</reference>
<keyword evidence="6 14" id="KW-0479">Metal-binding</keyword>
<feature type="binding site" description="covalent" evidence="16">
    <location>
        <position position="184"/>
    </location>
    <ligand>
        <name>heme c</name>
        <dbReference type="ChEBI" id="CHEBI:61717"/>
        <label>2</label>
    </ligand>
</feature>
<organism evidence="19 20">
    <name type="scientific">Microvirga makkahensis</name>
    <dbReference type="NCBI Taxonomy" id="1128670"/>
    <lineage>
        <taxon>Bacteria</taxon>
        <taxon>Pseudomonadati</taxon>
        <taxon>Pseudomonadota</taxon>
        <taxon>Alphaproteobacteria</taxon>
        <taxon>Hyphomicrobiales</taxon>
        <taxon>Methylobacteriaceae</taxon>
        <taxon>Microvirga</taxon>
    </lineage>
</organism>
<gene>
    <name evidence="19" type="primary">soxA</name>
    <name evidence="19" type="ORF">GR328_24335</name>
</gene>
<dbReference type="EC" id="2.8.5.2" evidence="14"/>
<dbReference type="GO" id="GO:0009055">
    <property type="term" value="F:electron transfer activity"/>
    <property type="evidence" value="ECO:0007669"/>
    <property type="project" value="InterPro"/>
</dbReference>
<dbReference type="InterPro" id="IPR009056">
    <property type="entry name" value="Cyt_c-like_dom"/>
</dbReference>
<keyword evidence="9 14" id="KW-0249">Electron transport</keyword>
<dbReference type="SUPFAM" id="SSF46626">
    <property type="entry name" value="Cytochrome c"/>
    <property type="match status" value="2"/>
</dbReference>
<dbReference type="PIRSF" id="PIRSF038455">
    <property type="entry name" value="SoxA"/>
    <property type="match status" value="1"/>
</dbReference>
<dbReference type="GO" id="GO:0070069">
    <property type="term" value="C:cytochrome complex"/>
    <property type="evidence" value="ECO:0007669"/>
    <property type="project" value="InterPro"/>
</dbReference>
<evidence type="ECO:0000256" key="2">
    <source>
        <dbReference type="ARBA" id="ARBA00011530"/>
    </source>
</evidence>
<feature type="binding site" description="axial binding residue" evidence="17">
    <location>
        <position position="118"/>
    </location>
    <ligand>
        <name>heme c</name>
        <dbReference type="ChEBI" id="CHEBI:61717"/>
        <label>1</label>
    </ligand>
    <ligandPart>
        <name>Fe</name>
        <dbReference type="ChEBI" id="CHEBI:18248"/>
    </ligandPart>
</feature>
<comment type="catalytic activity">
    <reaction evidence="13 14">
        <text>S-sulfanyl-L-cysteinyl-[SoxY protein] + thiosulfate + 2 Fe(III)-[cytochrome c] = S-(2-sulfodisulfanyl)-L-cysteinyl-[SoxY protein] + 2 Fe(II)-[cytochrome c] + 2 H(+)</text>
        <dbReference type="Rhea" id="RHEA:51224"/>
        <dbReference type="Rhea" id="RHEA-COMP:10350"/>
        <dbReference type="Rhea" id="RHEA-COMP:14399"/>
        <dbReference type="Rhea" id="RHEA-COMP:14689"/>
        <dbReference type="Rhea" id="RHEA-COMP:14690"/>
        <dbReference type="ChEBI" id="CHEBI:15378"/>
        <dbReference type="ChEBI" id="CHEBI:29033"/>
        <dbReference type="ChEBI" id="CHEBI:29034"/>
        <dbReference type="ChEBI" id="CHEBI:33542"/>
        <dbReference type="ChEBI" id="CHEBI:61963"/>
        <dbReference type="ChEBI" id="CHEBI:140664"/>
        <dbReference type="EC" id="2.8.5.2"/>
    </reaction>
</comment>
<evidence type="ECO:0000256" key="15">
    <source>
        <dbReference type="PIRSR" id="PIRSR038455-1"/>
    </source>
</evidence>
<evidence type="ECO:0000313" key="20">
    <source>
        <dbReference type="Proteomes" id="UP000436483"/>
    </source>
</evidence>
<evidence type="ECO:0000256" key="4">
    <source>
        <dbReference type="ARBA" id="ARBA00022617"/>
    </source>
</evidence>
<evidence type="ECO:0000256" key="17">
    <source>
        <dbReference type="PIRSR" id="PIRSR038455-3"/>
    </source>
</evidence>
<feature type="binding site" description="covalent" evidence="16">
    <location>
        <position position="181"/>
    </location>
    <ligand>
        <name>heme c</name>
        <dbReference type="ChEBI" id="CHEBI:61717"/>
        <label>2</label>
    </ligand>
</feature>
<evidence type="ECO:0000256" key="8">
    <source>
        <dbReference type="ARBA" id="ARBA00022764"/>
    </source>
</evidence>
<dbReference type="NCBIfam" id="TIGR04484">
    <property type="entry name" value="thiosulf_SoxA"/>
    <property type="match status" value="1"/>
</dbReference>
<name>A0A7X3SRF6_9HYPH</name>
<feature type="active site" description="Cysteine persulfide intermediate" evidence="15">
    <location>
        <position position="226"/>
    </location>
</feature>
<feature type="binding site" description="axial binding residue" evidence="17">
    <location>
        <position position="185"/>
    </location>
    <ligand>
        <name>heme c</name>
        <dbReference type="ChEBI" id="CHEBI:61717"/>
        <label>2</label>
    </ligand>
    <ligandPart>
        <name>Fe</name>
        <dbReference type="ChEBI" id="CHEBI:18248"/>
    </ligandPart>
</feature>
<evidence type="ECO:0000256" key="13">
    <source>
        <dbReference type="ARBA" id="ARBA00048423"/>
    </source>
</evidence>
<keyword evidence="3 14" id="KW-0813">Transport</keyword>
<evidence type="ECO:0000256" key="3">
    <source>
        <dbReference type="ARBA" id="ARBA00022448"/>
    </source>
</evidence>
<keyword evidence="10 14" id="KW-0408">Iron</keyword>
<dbReference type="Pfam" id="PF21342">
    <property type="entry name" value="SoxA-TsdA_cyt-c"/>
    <property type="match status" value="2"/>
</dbReference>
<dbReference type="GO" id="GO:0020037">
    <property type="term" value="F:heme binding"/>
    <property type="evidence" value="ECO:0007669"/>
    <property type="project" value="InterPro"/>
</dbReference>
<feature type="binding site" description="covalent" evidence="16">
    <location>
        <position position="83"/>
    </location>
    <ligand>
        <name>heme c</name>
        <dbReference type="ChEBI" id="CHEBI:61717"/>
        <label>1</label>
    </ligand>
</feature>
<dbReference type="OrthoDB" id="7916986at2"/>
<keyword evidence="8 14" id="KW-0574">Periplasm</keyword>
<feature type="domain" description="Cytochrome c" evidence="18">
    <location>
        <begin position="166"/>
        <end position="258"/>
    </location>
</feature>
<dbReference type="GO" id="GO:0019417">
    <property type="term" value="P:sulfur oxidation"/>
    <property type="evidence" value="ECO:0007669"/>
    <property type="project" value="InterPro"/>
</dbReference>
<comment type="cofactor">
    <cofactor evidence="16">
        <name>heme</name>
        <dbReference type="ChEBI" id="CHEBI:30413"/>
    </cofactor>
    <text evidence="16">Binds 2 heme groups per subunit.</text>
</comment>
<protein>
    <recommendedName>
        <fullName evidence="14">SoxAX cytochrome complex subunit A</fullName>
        <ecNumber evidence="14">2.8.5.2</ecNumber>
    </recommendedName>
    <alternativeName>
        <fullName evidence="14">Protein SoxA</fullName>
    </alternativeName>
    <alternativeName>
        <fullName evidence="14">Sulfur oxidizing protein A</fullName>
    </alternativeName>
    <alternativeName>
        <fullName evidence="14">Thiosulfate-oxidizing multienzyme system protein SoxA</fullName>
    </alternativeName>
</protein>
<dbReference type="GO" id="GO:0042597">
    <property type="term" value="C:periplasmic space"/>
    <property type="evidence" value="ECO:0007669"/>
    <property type="project" value="UniProtKB-SubCell"/>
</dbReference>